<dbReference type="EMBL" id="CP003731">
    <property type="protein sequence ID" value="AFO52217.1"/>
    <property type="molecule type" value="Genomic_DNA"/>
</dbReference>
<evidence type="ECO:0000313" key="3">
    <source>
        <dbReference type="Proteomes" id="UP000006502"/>
    </source>
</evidence>
<dbReference type="OrthoDB" id="397740at2"/>
<evidence type="ECO:0000256" key="1">
    <source>
        <dbReference type="SAM" id="MobiDB-lite"/>
    </source>
</evidence>
<name>I7C6Q9_MYCHA</name>
<dbReference type="KEGG" id="mhl:MHLP_03185"/>
<keyword evidence="3" id="KW-1185">Reference proteome</keyword>
<feature type="region of interest" description="Disordered" evidence="1">
    <location>
        <begin position="283"/>
        <end position="307"/>
    </location>
</feature>
<gene>
    <name evidence="2" type="ordered locus">MHLP_03185</name>
</gene>
<accession>I7C6Q9</accession>
<dbReference type="STRING" id="1212765.MHLP_03185"/>
<sequence>MWDWLSQFKELSLLGLASLPLAGALVFFASDSFKWSDPRGFFAQVRLFMNRTGSDSTASQVSAVSSAGYTSEVSYQIVQVSGTEGTVQTSSSSDTSKGTLSLILELPIKKLWQQNWYKYCLPNNSPLRKKEKAREQQQLSQSTSVSTSDSSCELKWWEPSKEKDTEEGVIYLLLSLITKWLYLQHAVNMKYISEGSKGSQGAGTQASSEFSLVSSSEASGSSQNSVDQSKIKSACDLNSGANGAQDTNNKLLNTLLLSSDPNRRCYLPPHVIDLTLTPGSVESKPQAAASAAASEPPTSTTAESTNQNISVERIKKGSLTGQIYYGLFDYWGKKRPVEQVTSDTKSTYIYLKRNTPLEYLLADEKPEETSSGSQHSSTEAVKLSLAKLYEKLQNQEVDLEDFKPKSKEK</sequence>
<organism evidence="2 3">
    <name type="scientific">Mycoplasma haematolamae (strain Purdue)</name>
    <dbReference type="NCBI Taxonomy" id="1212765"/>
    <lineage>
        <taxon>Bacteria</taxon>
        <taxon>Bacillati</taxon>
        <taxon>Mycoplasmatota</taxon>
        <taxon>Mollicutes</taxon>
        <taxon>Mycoplasmataceae</taxon>
        <taxon>Mycoplasma</taxon>
    </lineage>
</organism>
<dbReference type="PATRIC" id="fig|1212765.3.peg.723"/>
<feature type="compositionally biased region" description="Low complexity" evidence="1">
    <location>
        <begin position="287"/>
        <end position="305"/>
    </location>
</feature>
<dbReference type="Proteomes" id="UP000006502">
    <property type="component" value="Chromosome"/>
</dbReference>
<dbReference type="HOGENOM" id="CLU_061550_0_0_14"/>
<reference evidence="2 3" key="1">
    <citation type="journal article" date="2012" name="J. Bacteriol.">
        <title>Genome Sequence of "Candidatus Mycoplasma haemolamae" Strain Purdue, a Red Blood Cell Pathogen of Alpacas (Vicugna pacos) and Llamas (Lama glama).</title>
        <authorList>
            <person name="Guimaraes A.M."/>
            <person name="Toth B."/>
            <person name="Santos A.P."/>
            <person name="do Nascimento N.C."/>
            <person name="Kritchevsky J.E."/>
            <person name="Messick J.B."/>
        </authorList>
    </citation>
    <scope>NUCLEOTIDE SEQUENCE [LARGE SCALE GENOMIC DNA]</scope>
    <source>
        <strain evidence="2 3">Purdue</strain>
    </source>
</reference>
<evidence type="ECO:0000313" key="2">
    <source>
        <dbReference type="EMBL" id="AFO52217.1"/>
    </source>
</evidence>
<dbReference type="AlphaFoldDB" id="I7C6Q9"/>
<protein>
    <submittedName>
        <fullName evidence="2">Uncharacterized protein</fullName>
    </submittedName>
</protein>
<proteinExistence type="predicted"/>
<reference evidence="3" key="2">
    <citation type="submission" date="2012-07" db="EMBL/GenBank/DDBJ databases">
        <title>Complete genome sequence of 'Candidatus Mycoplasma haemolamae'.</title>
        <authorList>
            <person name="Guimaraes A.M.S."/>
            <person name="Toth B."/>
            <person name="Santos A.P."/>
            <person name="Nascimento N.C."/>
            <person name="Sojka J.E."/>
            <person name="Messick J.B."/>
        </authorList>
    </citation>
    <scope>NUCLEOTIDE SEQUENCE [LARGE SCALE GENOMIC DNA]</scope>
    <source>
        <strain evidence="3">Purdue</strain>
    </source>
</reference>